<sequence length="70" mass="8278">MKYCTKLRKEQSDFEQWLPLVGSYCGNAKIEKILEIANSDQYVICYTGTLKDFLAERHFFGKSNVFRCDW</sequence>
<name>A0A173Z690_9FIRM</name>
<dbReference type="EMBL" id="CYYW01000004">
    <property type="protein sequence ID" value="CUN71313.1"/>
    <property type="molecule type" value="Genomic_DNA"/>
</dbReference>
<accession>A0A173Z690</accession>
<organism evidence="1 2">
    <name type="scientific">Agathobacter rectalis</name>
    <dbReference type="NCBI Taxonomy" id="39491"/>
    <lineage>
        <taxon>Bacteria</taxon>
        <taxon>Bacillati</taxon>
        <taxon>Bacillota</taxon>
        <taxon>Clostridia</taxon>
        <taxon>Lachnospirales</taxon>
        <taxon>Lachnospiraceae</taxon>
        <taxon>Agathobacter</taxon>
    </lineage>
</organism>
<evidence type="ECO:0000313" key="2">
    <source>
        <dbReference type="Proteomes" id="UP000095384"/>
    </source>
</evidence>
<proteinExistence type="predicted"/>
<evidence type="ECO:0000313" key="1">
    <source>
        <dbReference type="EMBL" id="CUN71313.1"/>
    </source>
</evidence>
<protein>
    <submittedName>
        <fullName evidence="1">Uncharacterized protein</fullName>
    </submittedName>
</protein>
<dbReference type="RefSeq" id="WP_055223412.1">
    <property type="nucleotide sequence ID" value="NZ_CYYW01000004.1"/>
</dbReference>
<reference evidence="1 2" key="1">
    <citation type="submission" date="2015-09" db="EMBL/GenBank/DDBJ databases">
        <authorList>
            <consortium name="Pathogen Informatics"/>
        </authorList>
    </citation>
    <scope>NUCLEOTIDE SEQUENCE [LARGE SCALE GENOMIC DNA]</scope>
    <source>
        <strain evidence="1 2">2789STDY5608860</strain>
    </source>
</reference>
<dbReference type="Proteomes" id="UP000095384">
    <property type="component" value="Unassembled WGS sequence"/>
</dbReference>
<gene>
    <name evidence="1" type="ORF">ERS852417_00847</name>
</gene>
<dbReference type="AlphaFoldDB" id="A0A173Z690"/>